<keyword evidence="1" id="KW-0472">Membrane</keyword>
<dbReference type="AlphaFoldDB" id="A0A0M3AKC8"/>
<comment type="caution">
    <text evidence="2">The sequence shown here is derived from an EMBL/GenBank/DDBJ whole genome shotgun (WGS) entry which is preliminary data.</text>
</comment>
<evidence type="ECO:0000313" key="2">
    <source>
        <dbReference type="EMBL" id="KKW90552.1"/>
    </source>
</evidence>
<dbReference type="STRING" id="56193.YP76_18330"/>
<reference evidence="2 3" key="1">
    <citation type="submission" date="2015-04" db="EMBL/GenBank/DDBJ databases">
        <title>Genome sequence of aromatic hydrocarbons-degrading Sphingobium chungbukense DJ77.</title>
        <authorList>
            <person name="Kim Y.-C."/>
            <person name="Chae J.-C."/>
        </authorList>
    </citation>
    <scope>NUCLEOTIDE SEQUENCE [LARGE SCALE GENOMIC DNA]</scope>
    <source>
        <strain evidence="2 3">DJ77</strain>
    </source>
</reference>
<gene>
    <name evidence="2" type="ORF">YP76_18330</name>
</gene>
<feature type="transmembrane region" description="Helical" evidence="1">
    <location>
        <begin position="129"/>
        <end position="146"/>
    </location>
</feature>
<sequence>MLLLSTFILGTIGNILKELDTYYVRGTAGLDALAMRAELIDNGAGPLSMISSVIYPFGYFPLLIYLGTPWIKRSRTVLFLTLILFLVPSLDALVLLSRSSLMVGLAMIYFGIALTSYSGQMFPKPMRWPGLLSVLGLGAISAIVFTERLDGMGIDPVDSIYMSAYGYTVTPTAWAERGLRTGSDFLASFLTASLPLFQYYTHSFFEFQLLWLNNDHQVHSYGLLHLDAYVKALSIFGLAKQVDVMEIFPRVGVFTSLFGPLWVDFAWAAPLITMLCGFCARRLGVASARGDIGAQPLYTFLCVVLFFAPVTDFLLSKGMYTLNAAIIFWVISRGFARSIVTIRESN</sequence>
<evidence type="ECO:0000256" key="1">
    <source>
        <dbReference type="SAM" id="Phobius"/>
    </source>
</evidence>
<feature type="transmembrane region" description="Helical" evidence="1">
    <location>
        <begin position="297"/>
        <end position="315"/>
    </location>
</feature>
<feature type="transmembrane region" description="Helical" evidence="1">
    <location>
        <begin position="44"/>
        <end position="65"/>
    </location>
</feature>
<feature type="transmembrane region" description="Helical" evidence="1">
    <location>
        <begin position="321"/>
        <end position="340"/>
    </location>
</feature>
<protein>
    <submittedName>
        <fullName evidence="2">Uncharacterized protein</fullName>
    </submittedName>
</protein>
<name>A0A0M3AKC8_9SPHN</name>
<keyword evidence="1" id="KW-1133">Transmembrane helix</keyword>
<proteinExistence type="predicted"/>
<keyword evidence="1" id="KW-0812">Transmembrane</keyword>
<keyword evidence="3" id="KW-1185">Reference proteome</keyword>
<feature type="transmembrane region" description="Helical" evidence="1">
    <location>
        <begin position="265"/>
        <end position="285"/>
    </location>
</feature>
<accession>A0A0M3AKC8</accession>
<feature type="transmembrane region" description="Helical" evidence="1">
    <location>
        <begin position="101"/>
        <end position="117"/>
    </location>
</feature>
<feature type="transmembrane region" description="Helical" evidence="1">
    <location>
        <begin position="77"/>
        <end position="95"/>
    </location>
</feature>
<organism evidence="2 3">
    <name type="scientific">Sphingobium chungbukense</name>
    <dbReference type="NCBI Taxonomy" id="56193"/>
    <lineage>
        <taxon>Bacteria</taxon>
        <taxon>Pseudomonadati</taxon>
        <taxon>Pseudomonadota</taxon>
        <taxon>Alphaproteobacteria</taxon>
        <taxon>Sphingomonadales</taxon>
        <taxon>Sphingomonadaceae</taxon>
        <taxon>Sphingobium</taxon>
    </lineage>
</organism>
<dbReference type="PATRIC" id="fig|56193.3.peg.3843"/>
<evidence type="ECO:0000313" key="3">
    <source>
        <dbReference type="Proteomes" id="UP000033874"/>
    </source>
</evidence>
<dbReference type="Proteomes" id="UP000033874">
    <property type="component" value="Unassembled WGS sequence"/>
</dbReference>
<dbReference type="EMBL" id="LBIC01000009">
    <property type="protein sequence ID" value="KKW90552.1"/>
    <property type="molecule type" value="Genomic_DNA"/>
</dbReference>